<evidence type="ECO:0000256" key="1">
    <source>
        <dbReference type="SAM" id="Phobius"/>
    </source>
</evidence>
<accession>W9YWR0</accession>
<dbReference type="EMBL" id="KI980731">
    <property type="protein sequence ID" value="EXK23590.1"/>
    <property type="molecule type" value="Genomic_DNA"/>
</dbReference>
<keyword evidence="1" id="KW-0812">Transmembrane</keyword>
<name>W9YWR0_FUSOX</name>
<protein>
    <submittedName>
        <fullName evidence="2">Uncharacterized protein</fullName>
    </submittedName>
</protein>
<dbReference type="HOGENOM" id="CLU_2573988_0_0_1"/>
<feature type="transmembrane region" description="Helical" evidence="1">
    <location>
        <begin position="20"/>
        <end position="39"/>
    </location>
</feature>
<sequence>MHMEGCGCSGSSSLMSFAALQVSGMFVILSLIVSWYILWNGRHCRALMIITSHVRFAIRGLLIKTLTGELSSLSWVPIRMA</sequence>
<dbReference type="Proteomes" id="UP000030703">
    <property type="component" value="Unassembled WGS sequence"/>
</dbReference>
<gene>
    <name evidence="2" type="ORF">FOMG_19650</name>
</gene>
<keyword evidence="1" id="KW-0472">Membrane</keyword>
<reference evidence="2" key="2">
    <citation type="submission" date="2014-02" db="EMBL/GenBank/DDBJ databases">
        <title>Annotation of the Genome Sequence of Fusarium oxysporum f. sp. melonis 26406.</title>
        <authorList>
            <consortium name="The Broad Institute Genomics Platform"/>
            <person name="Ma L.-J."/>
            <person name="Corby-Kistler H."/>
            <person name="Broz K."/>
            <person name="Gale L.R."/>
            <person name="Jonkers W."/>
            <person name="O'Donnell K."/>
            <person name="Ploetz R."/>
            <person name="Steinberg C."/>
            <person name="Schwartz D.C."/>
            <person name="VanEtten H."/>
            <person name="Zhou S."/>
            <person name="Young S.K."/>
            <person name="Zeng Q."/>
            <person name="Gargeya S."/>
            <person name="Fitzgerald M."/>
            <person name="Abouelleil A."/>
            <person name="Alvarado L."/>
            <person name="Chapman S.B."/>
            <person name="Gainer-Dewar J."/>
            <person name="Goldberg J."/>
            <person name="Griggs A."/>
            <person name="Gujja S."/>
            <person name="Hansen M."/>
            <person name="Howarth C."/>
            <person name="Imamovic A."/>
            <person name="Ireland A."/>
            <person name="Larimer J."/>
            <person name="McCowan C."/>
            <person name="Murphy C."/>
            <person name="Pearson M."/>
            <person name="Poon T.W."/>
            <person name="Priest M."/>
            <person name="Roberts A."/>
            <person name="Saif S."/>
            <person name="Shea T."/>
            <person name="Sykes S."/>
            <person name="Wortman J."/>
            <person name="Nusbaum C."/>
            <person name="Birren B."/>
        </authorList>
    </citation>
    <scope>NUCLEOTIDE SEQUENCE</scope>
    <source>
        <strain evidence="2">26406</strain>
    </source>
</reference>
<dbReference type="AlphaFoldDB" id="W9YWR0"/>
<organism evidence="2">
    <name type="scientific">Fusarium oxysporum f. sp. melonis 26406</name>
    <dbReference type="NCBI Taxonomy" id="1089452"/>
    <lineage>
        <taxon>Eukaryota</taxon>
        <taxon>Fungi</taxon>
        <taxon>Dikarya</taxon>
        <taxon>Ascomycota</taxon>
        <taxon>Pezizomycotina</taxon>
        <taxon>Sordariomycetes</taxon>
        <taxon>Hypocreomycetidae</taxon>
        <taxon>Hypocreales</taxon>
        <taxon>Nectriaceae</taxon>
        <taxon>Fusarium</taxon>
        <taxon>Fusarium oxysporum species complex</taxon>
    </lineage>
</organism>
<proteinExistence type="predicted"/>
<dbReference type="VEuPathDB" id="FungiDB:FOMG_19650"/>
<keyword evidence="1" id="KW-1133">Transmembrane helix</keyword>
<evidence type="ECO:0000313" key="2">
    <source>
        <dbReference type="EMBL" id="EXK23590.1"/>
    </source>
</evidence>
<reference evidence="2" key="1">
    <citation type="submission" date="2012-04" db="EMBL/GenBank/DDBJ databases">
        <title>The Genome Sequence of Fusarium oxysporum melonis.</title>
        <authorList>
            <consortium name="The Broad Institute Genome Sequencing Platform"/>
            <person name="Ma L.-J."/>
            <person name="Gale L.R."/>
            <person name="Schwartz D.C."/>
            <person name="Zhou S."/>
            <person name="Corby-Kistler H."/>
            <person name="Young S.K."/>
            <person name="Zeng Q."/>
            <person name="Gargeya S."/>
            <person name="Fitzgerald M."/>
            <person name="Haas B."/>
            <person name="Abouelleil A."/>
            <person name="Alvarado L."/>
            <person name="Arachchi H.M."/>
            <person name="Berlin A."/>
            <person name="Brown A."/>
            <person name="Chapman S.B."/>
            <person name="Chen Z."/>
            <person name="Dunbar C."/>
            <person name="Freedman E."/>
            <person name="Gearin G."/>
            <person name="Goldberg J."/>
            <person name="Griggs A."/>
            <person name="Gujja S."/>
            <person name="Heiman D."/>
            <person name="Howarth C."/>
            <person name="Larson L."/>
            <person name="Lui A."/>
            <person name="MacDonald P.J.P."/>
            <person name="Montmayeur A."/>
            <person name="Murphy C."/>
            <person name="Neiman D."/>
            <person name="Pearson M."/>
            <person name="Priest M."/>
            <person name="Roberts A."/>
            <person name="Saif S."/>
            <person name="Shea T."/>
            <person name="Shenoy N."/>
            <person name="Sisk P."/>
            <person name="Stolte C."/>
            <person name="Sykes S."/>
            <person name="Wortman J."/>
            <person name="Nusbaum C."/>
            <person name="Birren B."/>
        </authorList>
    </citation>
    <scope>NUCLEOTIDE SEQUENCE</scope>
    <source>
        <strain evidence="2">26406</strain>
    </source>
</reference>